<dbReference type="GO" id="GO:0033744">
    <property type="term" value="F:L-methionine:thioredoxin-disulfide S-oxidoreductase activity"/>
    <property type="evidence" value="ECO:0007669"/>
    <property type="project" value="RHEA"/>
</dbReference>
<dbReference type="HAMAP" id="MF_01401">
    <property type="entry name" value="MsrA"/>
    <property type="match status" value="1"/>
</dbReference>
<dbReference type="Proteomes" id="UP000198857">
    <property type="component" value="Unassembled WGS sequence"/>
</dbReference>
<dbReference type="Gene3D" id="3.30.1060.10">
    <property type="entry name" value="Peptide methionine sulphoxide reductase MsrA"/>
    <property type="match status" value="1"/>
</dbReference>
<dbReference type="InterPro" id="IPR050162">
    <property type="entry name" value="MsrA_MetSO_reductase"/>
</dbReference>
<name>A0A1I5SGH7_9ACTN</name>
<dbReference type="NCBIfam" id="TIGR00401">
    <property type="entry name" value="msrA"/>
    <property type="match status" value="1"/>
</dbReference>
<keyword evidence="2 5" id="KW-0560">Oxidoreductase</keyword>
<dbReference type="SUPFAM" id="SSF55068">
    <property type="entry name" value="Peptide methionine sulfoxide reductase"/>
    <property type="match status" value="1"/>
</dbReference>
<evidence type="ECO:0000313" key="8">
    <source>
        <dbReference type="Proteomes" id="UP000198857"/>
    </source>
</evidence>
<dbReference type="Pfam" id="PF01625">
    <property type="entry name" value="PMSR"/>
    <property type="match status" value="1"/>
</dbReference>
<dbReference type="PANTHER" id="PTHR42799">
    <property type="entry name" value="MITOCHONDRIAL PEPTIDE METHIONINE SULFOXIDE REDUCTASE"/>
    <property type="match status" value="1"/>
</dbReference>
<evidence type="ECO:0000313" key="7">
    <source>
        <dbReference type="EMBL" id="SFP69815.1"/>
    </source>
</evidence>
<evidence type="ECO:0000256" key="5">
    <source>
        <dbReference type="HAMAP-Rule" id="MF_01401"/>
    </source>
</evidence>
<protein>
    <recommendedName>
        <fullName evidence="5">Peptide methionine sulfoxide reductase MsrA</fullName>
        <shortName evidence="5">Protein-methionine-S-oxide reductase</shortName>
        <ecNumber evidence="5">1.8.4.11</ecNumber>
    </recommendedName>
    <alternativeName>
        <fullName evidence="5">Peptide-methionine (S)-S-oxide reductase</fullName>
        <shortName evidence="5">Peptide Met(O) reductase</shortName>
    </alternativeName>
</protein>
<dbReference type="FunFam" id="3.30.1060.10:FF:000001">
    <property type="entry name" value="Peptide methionine sulfoxide reductase MsrA"/>
    <property type="match status" value="1"/>
</dbReference>
<comment type="function">
    <text evidence="5">Has an important function as a repair enzyme for proteins that have been inactivated by oxidation. Catalyzes the reversible oxidation-reduction of methionine sulfoxide in proteins to methionine.</text>
</comment>
<dbReference type="STRING" id="1523247.SAMN05660464_3972"/>
<feature type="domain" description="Peptide methionine sulphoxide reductase MsrA" evidence="6">
    <location>
        <begin position="61"/>
        <end position="214"/>
    </location>
</feature>
<evidence type="ECO:0000256" key="3">
    <source>
        <dbReference type="ARBA" id="ARBA00047806"/>
    </source>
</evidence>
<keyword evidence="8" id="KW-1185">Reference proteome</keyword>
<comment type="similarity">
    <text evidence="1 5">Belongs to the MsrA Met sulfoxide reductase family.</text>
</comment>
<sequence>MPRRVARPSYARIMLFSRYKTQPVTQDDALPGRPEPLPHVPETHAVNGNRIQPPFPEGVQTAVFGAGCFWGVEKVFWQVPGVYSTAAGYAGGYTPNPTYEEVCSARTGHTEVVLVVFDPAVVSYGELLKVFWEDHDPTQGMRQGNDVGTQYRSAIYHATPEQEAAARASRDQYQERLKAAGYGEITTEIAPLGDFFYAEDYHQQYLYKVPNGYCPVHSTGVSCPVGLPGV</sequence>
<dbReference type="InterPro" id="IPR002569">
    <property type="entry name" value="Met_Sox_Rdtase_MsrA_dom"/>
</dbReference>
<accession>A0A1I5SGH7</accession>
<dbReference type="PANTHER" id="PTHR42799:SF2">
    <property type="entry name" value="MITOCHONDRIAL PEPTIDE METHIONINE SULFOXIDE REDUCTASE"/>
    <property type="match status" value="1"/>
</dbReference>
<evidence type="ECO:0000256" key="2">
    <source>
        <dbReference type="ARBA" id="ARBA00023002"/>
    </source>
</evidence>
<dbReference type="GO" id="GO:0034599">
    <property type="term" value="P:cellular response to oxidative stress"/>
    <property type="evidence" value="ECO:0007669"/>
    <property type="project" value="TreeGrafter"/>
</dbReference>
<feature type="active site" evidence="5">
    <location>
        <position position="68"/>
    </location>
</feature>
<comment type="catalytic activity">
    <reaction evidence="4 5">
        <text>[thioredoxin]-disulfide + L-methionine + H2O = L-methionine (S)-S-oxide + [thioredoxin]-dithiol</text>
        <dbReference type="Rhea" id="RHEA:19993"/>
        <dbReference type="Rhea" id="RHEA-COMP:10698"/>
        <dbReference type="Rhea" id="RHEA-COMP:10700"/>
        <dbReference type="ChEBI" id="CHEBI:15377"/>
        <dbReference type="ChEBI" id="CHEBI:29950"/>
        <dbReference type="ChEBI" id="CHEBI:50058"/>
        <dbReference type="ChEBI" id="CHEBI:57844"/>
        <dbReference type="ChEBI" id="CHEBI:58772"/>
        <dbReference type="EC" id="1.8.4.11"/>
    </reaction>
</comment>
<dbReference type="InterPro" id="IPR036509">
    <property type="entry name" value="Met_Sox_Rdtase_MsrA_sf"/>
</dbReference>
<dbReference type="GO" id="GO:0008113">
    <property type="term" value="F:peptide-methionine (S)-S-oxide reductase activity"/>
    <property type="evidence" value="ECO:0007669"/>
    <property type="project" value="UniProtKB-UniRule"/>
</dbReference>
<evidence type="ECO:0000256" key="4">
    <source>
        <dbReference type="ARBA" id="ARBA00048782"/>
    </source>
</evidence>
<proteinExistence type="inferred from homology"/>
<dbReference type="GO" id="GO:0005737">
    <property type="term" value="C:cytoplasm"/>
    <property type="evidence" value="ECO:0007669"/>
    <property type="project" value="TreeGrafter"/>
</dbReference>
<dbReference type="EC" id="1.8.4.11" evidence="5"/>
<organism evidence="7 8">
    <name type="scientific">Geodermatophilus dictyosporus</name>
    <dbReference type="NCBI Taxonomy" id="1523247"/>
    <lineage>
        <taxon>Bacteria</taxon>
        <taxon>Bacillati</taxon>
        <taxon>Actinomycetota</taxon>
        <taxon>Actinomycetes</taxon>
        <taxon>Geodermatophilales</taxon>
        <taxon>Geodermatophilaceae</taxon>
        <taxon>Geodermatophilus</taxon>
    </lineage>
</organism>
<reference evidence="8" key="1">
    <citation type="submission" date="2016-10" db="EMBL/GenBank/DDBJ databases">
        <authorList>
            <person name="Varghese N."/>
            <person name="Submissions S."/>
        </authorList>
    </citation>
    <scope>NUCLEOTIDE SEQUENCE [LARGE SCALE GENOMIC DNA]</scope>
    <source>
        <strain evidence="8">DSM 44208</strain>
    </source>
</reference>
<evidence type="ECO:0000259" key="6">
    <source>
        <dbReference type="Pfam" id="PF01625"/>
    </source>
</evidence>
<gene>
    <name evidence="5" type="primary">msrA</name>
    <name evidence="7" type="ORF">SAMN05660464_3972</name>
</gene>
<dbReference type="AlphaFoldDB" id="A0A1I5SGH7"/>
<comment type="catalytic activity">
    <reaction evidence="3 5">
        <text>L-methionyl-[protein] + [thioredoxin]-disulfide + H2O = L-methionyl-(S)-S-oxide-[protein] + [thioredoxin]-dithiol</text>
        <dbReference type="Rhea" id="RHEA:14217"/>
        <dbReference type="Rhea" id="RHEA-COMP:10698"/>
        <dbReference type="Rhea" id="RHEA-COMP:10700"/>
        <dbReference type="Rhea" id="RHEA-COMP:12313"/>
        <dbReference type="Rhea" id="RHEA-COMP:12315"/>
        <dbReference type="ChEBI" id="CHEBI:15377"/>
        <dbReference type="ChEBI" id="CHEBI:16044"/>
        <dbReference type="ChEBI" id="CHEBI:29950"/>
        <dbReference type="ChEBI" id="CHEBI:44120"/>
        <dbReference type="ChEBI" id="CHEBI:50058"/>
        <dbReference type="EC" id="1.8.4.11"/>
    </reaction>
</comment>
<evidence type="ECO:0000256" key="1">
    <source>
        <dbReference type="ARBA" id="ARBA00005591"/>
    </source>
</evidence>
<dbReference type="EMBL" id="FOWQ01000007">
    <property type="protein sequence ID" value="SFP69815.1"/>
    <property type="molecule type" value="Genomic_DNA"/>
</dbReference>